<gene>
    <name evidence="1" type="ORF">QZM52_12210</name>
</gene>
<comment type="caution">
    <text evidence="1">The sequence shown here is derived from an EMBL/GenBank/DDBJ whole genome shotgun (WGS) entry which is preliminary data.</text>
</comment>
<dbReference type="RefSeq" id="WP_301755370.1">
    <property type="nucleotide sequence ID" value="NZ_JAUJSQ010000003.1"/>
</dbReference>
<keyword evidence="2" id="KW-1185">Reference proteome</keyword>
<accession>A0ABT8PAF8</accession>
<evidence type="ECO:0000313" key="2">
    <source>
        <dbReference type="Proteomes" id="UP001171606"/>
    </source>
</evidence>
<reference evidence="1" key="1">
    <citation type="submission" date="2023-07" db="EMBL/GenBank/DDBJ databases">
        <title>A collection of bacterial strains from the Burkholderia cepacia Research Laboratory and Repository.</title>
        <authorList>
            <person name="Lipuma J."/>
            <person name="Spilker T."/>
            <person name="Caverly L."/>
        </authorList>
    </citation>
    <scope>NUCLEOTIDE SEQUENCE</scope>
    <source>
        <strain evidence="1">AU42020</strain>
    </source>
</reference>
<evidence type="ECO:0000313" key="1">
    <source>
        <dbReference type="EMBL" id="MDN7932044.1"/>
    </source>
</evidence>
<name>A0ABT8PAF8_9BURK</name>
<organism evidence="1 2">
    <name type="scientific">Burkholderia metallica</name>
    <dbReference type="NCBI Taxonomy" id="488729"/>
    <lineage>
        <taxon>Bacteria</taxon>
        <taxon>Pseudomonadati</taxon>
        <taxon>Pseudomonadota</taxon>
        <taxon>Betaproteobacteria</taxon>
        <taxon>Burkholderiales</taxon>
        <taxon>Burkholderiaceae</taxon>
        <taxon>Burkholderia</taxon>
        <taxon>Burkholderia cepacia complex</taxon>
    </lineage>
</organism>
<proteinExistence type="predicted"/>
<dbReference type="EMBL" id="JAUJSQ010000003">
    <property type="protein sequence ID" value="MDN7932044.1"/>
    <property type="molecule type" value="Genomic_DNA"/>
</dbReference>
<protein>
    <recommendedName>
        <fullName evidence="3">Apea-like HEPN domain-containing protein</fullName>
    </recommendedName>
</protein>
<evidence type="ECO:0008006" key="3">
    <source>
        <dbReference type="Google" id="ProtNLM"/>
    </source>
</evidence>
<dbReference type="Proteomes" id="UP001171606">
    <property type="component" value="Unassembled WGS sequence"/>
</dbReference>
<sequence length="170" mass="19286">MLERMIPISMELVTGFTAVFSRYEYALKNSGFAKGSKSKAEPDWDAFALGIADKFDHLTNPRFREAVTYLVTSPPRKQVLVNHRVRWKESPPDVGLRASAQALLMVRRVRNNLFHGAKIWAPDGDWSRERNEKLVKDSLVVLVACLPLDPHVGGTFGYFDIHEYVDRLAA</sequence>